<organism evidence="3 4">
    <name type="scientific">Kribbella albertanoniae</name>
    <dbReference type="NCBI Taxonomy" id="1266829"/>
    <lineage>
        <taxon>Bacteria</taxon>
        <taxon>Bacillati</taxon>
        <taxon>Actinomycetota</taxon>
        <taxon>Actinomycetes</taxon>
        <taxon>Propionibacteriales</taxon>
        <taxon>Kribbellaceae</taxon>
        <taxon>Kribbella</taxon>
    </lineage>
</organism>
<reference evidence="3 4" key="1">
    <citation type="submission" date="2019-03" db="EMBL/GenBank/DDBJ databases">
        <title>Draft genome sequences of novel Actinobacteria.</title>
        <authorList>
            <person name="Sahin N."/>
            <person name="Ay H."/>
            <person name="Saygin H."/>
        </authorList>
    </citation>
    <scope>NUCLEOTIDE SEQUENCE [LARGE SCALE GENOMIC DNA]</scope>
    <source>
        <strain evidence="3 4">JCM 30547</strain>
    </source>
</reference>
<keyword evidence="4" id="KW-1185">Reference proteome</keyword>
<dbReference type="Proteomes" id="UP000295075">
    <property type="component" value="Unassembled WGS sequence"/>
</dbReference>
<keyword evidence="1" id="KW-0812">Transmembrane</keyword>
<feature type="transmembrane region" description="Helical" evidence="1">
    <location>
        <begin position="21"/>
        <end position="42"/>
    </location>
</feature>
<feature type="domain" description="Phosphatidic acid phosphatase type 2/haloperoxidase" evidence="2">
    <location>
        <begin position="102"/>
        <end position="207"/>
    </location>
</feature>
<evidence type="ECO:0000313" key="3">
    <source>
        <dbReference type="EMBL" id="TDC17665.1"/>
    </source>
</evidence>
<dbReference type="Gene3D" id="1.20.144.10">
    <property type="entry name" value="Phosphatidic acid phosphatase type 2/haloperoxidase"/>
    <property type="match status" value="1"/>
</dbReference>
<feature type="transmembrane region" description="Helical" evidence="1">
    <location>
        <begin position="165"/>
        <end position="186"/>
    </location>
</feature>
<accession>A0A4R4P6C3</accession>
<proteinExistence type="predicted"/>
<dbReference type="AlphaFoldDB" id="A0A4R4P6C3"/>
<dbReference type="Pfam" id="PF01569">
    <property type="entry name" value="PAP2"/>
    <property type="match status" value="1"/>
</dbReference>
<dbReference type="SUPFAM" id="SSF48317">
    <property type="entry name" value="Acid phosphatase/Vanadium-dependent haloperoxidase"/>
    <property type="match status" value="1"/>
</dbReference>
<evidence type="ECO:0000313" key="4">
    <source>
        <dbReference type="Proteomes" id="UP000295075"/>
    </source>
</evidence>
<feature type="transmembrane region" description="Helical" evidence="1">
    <location>
        <begin position="101"/>
        <end position="119"/>
    </location>
</feature>
<dbReference type="InterPro" id="IPR000326">
    <property type="entry name" value="PAP2/HPO"/>
</dbReference>
<keyword evidence="1" id="KW-0472">Membrane</keyword>
<feature type="transmembrane region" description="Helical" evidence="1">
    <location>
        <begin position="192"/>
        <end position="212"/>
    </location>
</feature>
<dbReference type="SMART" id="SM00014">
    <property type="entry name" value="acidPPc"/>
    <property type="match status" value="1"/>
</dbReference>
<protein>
    <submittedName>
        <fullName evidence="3">Phosphatase PAP2 family protein</fullName>
    </submittedName>
</protein>
<evidence type="ECO:0000259" key="2">
    <source>
        <dbReference type="SMART" id="SM00014"/>
    </source>
</evidence>
<dbReference type="OrthoDB" id="3823533at2"/>
<comment type="caution">
    <text evidence="3">The sequence shown here is derived from an EMBL/GenBank/DDBJ whole genome shotgun (WGS) entry which is preliminary data.</text>
</comment>
<gene>
    <name evidence="3" type="ORF">E1261_36655</name>
</gene>
<keyword evidence="1" id="KW-1133">Transmembrane helix</keyword>
<evidence type="ECO:0000256" key="1">
    <source>
        <dbReference type="SAM" id="Phobius"/>
    </source>
</evidence>
<dbReference type="InterPro" id="IPR036938">
    <property type="entry name" value="PAP2/HPO_sf"/>
</dbReference>
<sequence>MSSPFSVSSLDRSSVSSKLSVAHRWAFISLAVFLALAVFVTVEPTDNFDRVLREVFRPDDVWGPWQLVFGNVVDGAGPPVALAALAVTGAVAAVRRKSWSPVVYVGCLAVVTVFLTQVSKAILGRPDTHNDVGSFSGSYPSGHMVILLSCLGGILLVWRQRPPLWAWWLVMVAELTMGFSLLLLSMHWFTDVLGGGLLAVPIVVVAASPRFLRPVHRTSSPAAASVGSPS</sequence>
<name>A0A4R4P6C3_9ACTN</name>
<feature type="transmembrane region" description="Helical" evidence="1">
    <location>
        <begin position="139"/>
        <end position="158"/>
    </location>
</feature>
<dbReference type="EMBL" id="SMKA01000267">
    <property type="protein sequence ID" value="TDC17665.1"/>
    <property type="molecule type" value="Genomic_DNA"/>
</dbReference>